<evidence type="ECO:0000259" key="4">
    <source>
        <dbReference type="Pfam" id="PF00850"/>
    </source>
</evidence>
<evidence type="ECO:0000256" key="2">
    <source>
        <dbReference type="ARBA" id="ARBA00020218"/>
    </source>
</evidence>
<feature type="domain" description="Histone deacetylase" evidence="4">
    <location>
        <begin position="20"/>
        <end position="320"/>
    </location>
</feature>
<sequence length="398" mass="45210">METGFVYSENFNQYNFGEGHPLTPLRIELTYSLMKAYNLLSHPQIQILTPKPAKEEDILRVHQKDYVEKLKELNMLKKPSYMALPEYGLGPGDNPIFPGMYDAALAVSGASITAVDYIMQNEKTRAFNIVGGLHHSMPGMASGFCIFNDIAISIKYLQNKYPNIRIMYLDIDAHHGDGVQWIFYDDPNVLTLSFHQDGRTIFPGTGHVEETGKESGKGYSLNFPMLPGTIDSVYLQAFEKIVPQVMDAYRPDLLLLQSGVDTHFADPITNMGLSTEGQEKIFKIVQENTPKYCNDKLFAVGGGGYNIGVVARTWTMFLAQMLGQTISEPLPKSWVKDLLEKWDDSTEEPPSLLRDRNVWIEEKQLKDPYWQDDLEFHTDKIVDKFENELIPKIKKPIN</sequence>
<dbReference type="InterPro" id="IPR003085">
    <property type="entry name" value="AcuC"/>
</dbReference>
<dbReference type="PANTHER" id="PTHR10625:SF10">
    <property type="entry name" value="HISTONE DEACETYLASE HDAC1"/>
    <property type="match status" value="1"/>
</dbReference>
<dbReference type="InterPro" id="IPR023696">
    <property type="entry name" value="Ureohydrolase_dom_sf"/>
</dbReference>
<keyword evidence="6" id="KW-1185">Reference proteome</keyword>
<evidence type="ECO:0000256" key="1">
    <source>
        <dbReference type="ARBA" id="ARBA00005101"/>
    </source>
</evidence>
<keyword evidence="3" id="KW-0006">Acetoin catabolism</keyword>
<reference evidence="5" key="1">
    <citation type="submission" date="2022-09" db="EMBL/GenBank/DDBJ databases">
        <title>Actin cytoskeleton and complex cell architecture in an #Asgard archaeon.</title>
        <authorList>
            <person name="Ponce Toledo R.I."/>
            <person name="Schleper C."/>
            <person name="Rodrigues Oliveira T."/>
            <person name="Wollweber F."/>
            <person name="Xu J."/>
            <person name="Rittmann S."/>
            <person name="Klingl A."/>
            <person name="Pilhofer M."/>
        </authorList>
    </citation>
    <scope>NUCLEOTIDE SEQUENCE</scope>
    <source>
        <strain evidence="5">B-35</strain>
    </source>
</reference>
<organism evidence="5 6">
    <name type="scientific">Candidatus Lokiarchaeum ossiferum</name>
    <dbReference type="NCBI Taxonomy" id="2951803"/>
    <lineage>
        <taxon>Archaea</taxon>
        <taxon>Promethearchaeati</taxon>
        <taxon>Promethearchaeota</taxon>
        <taxon>Promethearchaeia</taxon>
        <taxon>Promethearchaeales</taxon>
        <taxon>Promethearchaeaceae</taxon>
        <taxon>Candidatus Lokiarchaeum</taxon>
    </lineage>
</organism>
<dbReference type="PRINTS" id="PR01270">
    <property type="entry name" value="HDASUPER"/>
</dbReference>
<dbReference type="PANTHER" id="PTHR10625">
    <property type="entry name" value="HISTONE DEACETYLASE HDAC1-RELATED"/>
    <property type="match status" value="1"/>
</dbReference>
<gene>
    <name evidence="5" type="ORF">NEF87_004391</name>
</gene>
<accession>A0ABY6HZV2</accession>
<dbReference type="InterPro" id="IPR037138">
    <property type="entry name" value="His_deacetylse_dom_sf"/>
</dbReference>
<dbReference type="PRINTS" id="PR01272">
    <property type="entry name" value="ACUCPROTEIN"/>
</dbReference>
<dbReference type="CDD" id="cd09994">
    <property type="entry name" value="HDAC_AcuC_like"/>
    <property type="match status" value="1"/>
</dbReference>
<proteinExistence type="predicted"/>
<dbReference type="Proteomes" id="UP001208689">
    <property type="component" value="Chromosome"/>
</dbReference>
<comment type="pathway">
    <text evidence="1">Ketone degradation; acetoin degradation.</text>
</comment>
<dbReference type="Gene3D" id="3.40.800.20">
    <property type="entry name" value="Histone deacetylase domain"/>
    <property type="match status" value="1"/>
</dbReference>
<evidence type="ECO:0000256" key="3">
    <source>
        <dbReference type="ARBA" id="ARBA00022627"/>
    </source>
</evidence>
<evidence type="ECO:0000313" key="6">
    <source>
        <dbReference type="Proteomes" id="UP001208689"/>
    </source>
</evidence>
<protein>
    <recommendedName>
        <fullName evidence="2">Acetoin utilization protein AcuC</fullName>
    </recommendedName>
</protein>
<dbReference type="InterPro" id="IPR023801">
    <property type="entry name" value="His_deacetylse_dom"/>
</dbReference>
<dbReference type="SUPFAM" id="SSF52768">
    <property type="entry name" value="Arginase/deacetylase"/>
    <property type="match status" value="1"/>
</dbReference>
<dbReference type="EMBL" id="CP104013">
    <property type="protein sequence ID" value="UYP48106.1"/>
    <property type="molecule type" value="Genomic_DNA"/>
</dbReference>
<evidence type="ECO:0000313" key="5">
    <source>
        <dbReference type="EMBL" id="UYP48106.1"/>
    </source>
</evidence>
<name>A0ABY6HZV2_9ARCH</name>
<dbReference type="InterPro" id="IPR000286">
    <property type="entry name" value="HDACs"/>
</dbReference>
<dbReference type="Pfam" id="PF00850">
    <property type="entry name" value="Hist_deacetyl"/>
    <property type="match status" value="1"/>
</dbReference>